<dbReference type="RefSeq" id="WP_261617375.1">
    <property type="nucleotide sequence ID" value="NZ_JALIDZ010000008.1"/>
</dbReference>
<proteinExistence type="predicted"/>
<sequence length="547" mass="60148">MIVPRCFAQAVASVGIAAILSIPVLTAPAEGKVVWDGSKPAPGIWFYWYEPSFYAGFAPKSQDPDRAHIELSRGNQTRFTLVLGDAEIDTYLDDLALRRTTIEALVEKGVIELTTNRSFERFVSQMNEAGAGSVLAARESLAPNEYREASLEVMERLNPGRIFRIRMSLTRVLGEWHTYLSGADLSNASGRLDAANALLPGRMNLFTLSGEADQALDRAVEEAKAGPDTPGFRDAALAFLDMAKNGQYAIVDDHIVAIEFTAIYPVGTAQAYKNTAYGKLPDFGVTGVWPMTERDKGRGITGMVDYLSSNPGYGFIPLLAYQPAGGIYYNAFHNAGVRTPAGTSFLPEQWRNVPGEVTPDKPYQQLWLVSRGPASHGCTRMDSGQMSEFRNALPSTSDGLSGIPVFRNLPQCYDVFDIDGDGQQEVMGVAYFHAYKSEKHEPTEAYSPNNREDFYAWLYGDNVVYTDDGGAALKTVPVCRFEGLKKADEVGSLDNVPLYEAPFEPGSIQFYQLKPAAFDSRPGMEFNRELRRLGIGYDANAKTLFLD</sequence>
<evidence type="ECO:0000313" key="2">
    <source>
        <dbReference type="Proteomes" id="UP001320898"/>
    </source>
</evidence>
<dbReference type="Proteomes" id="UP001320898">
    <property type="component" value="Unassembled WGS sequence"/>
</dbReference>
<evidence type="ECO:0008006" key="3">
    <source>
        <dbReference type="Google" id="ProtNLM"/>
    </source>
</evidence>
<accession>A0AAW5R3U9</accession>
<protein>
    <recommendedName>
        <fullName evidence="3">L,D-transpeptidase catalytic domain</fullName>
    </recommendedName>
</protein>
<name>A0AAW5R3U9_9HYPH</name>
<gene>
    <name evidence="1" type="ORF">MUB46_18185</name>
</gene>
<organism evidence="1 2">
    <name type="scientific">Microbaculum marinisediminis</name>
    <dbReference type="NCBI Taxonomy" id="2931392"/>
    <lineage>
        <taxon>Bacteria</taxon>
        <taxon>Pseudomonadati</taxon>
        <taxon>Pseudomonadota</taxon>
        <taxon>Alphaproteobacteria</taxon>
        <taxon>Hyphomicrobiales</taxon>
        <taxon>Tepidamorphaceae</taxon>
        <taxon>Microbaculum</taxon>
    </lineage>
</organism>
<evidence type="ECO:0000313" key="1">
    <source>
        <dbReference type="EMBL" id="MCT8973799.1"/>
    </source>
</evidence>
<dbReference type="EMBL" id="JALIDZ010000008">
    <property type="protein sequence ID" value="MCT8973799.1"/>
    <property type="molecule type" value="Genomic_DNA"/>
</dbReference>
<keyword evidence="2" id="KW-1185">Reference proteome</keyword>
<dbReference type="AlphaFoldDB" id="A0AAW5R3U9"/>
<comment type="caution">
    <text evidence="1">The sequence shown here is derived from an EMBL/GenBank/DDBJ whole genome shotgun (WGS) entry which is preliminary data.</text>
</comment>
<reference evidence="1 2" key="1">
    <citation type="submission" date="2022-04" db="EMBL/GenBank/DDBJ databases">
        <authorList>
            <person name="Ye Y.-Q."/>
            <person name="Du Z.-J."/>
        </authorList>
    </citation>
    <scope>NUCLEOTIDE SEQUENCE [LARGE SCALE GENOMIC DNA]</scope>
    <source>
        <strain evidence="1 2">A6E488</strain>
    </source>
</reference>